<dbReference type="PROSITE" id="PS50043">
    <property type="entry name" value="HTH_LUXR_2"/>
    <property type="match status" value="1"/>
</dbReference>
<dbReference type="FunFam" id="3.40.50.2300:FF:000018">
    <property type="entry name" value="DNA-binding transcriptional regulator NtrC"/>
    <property type="match status" value="1"/>
</dbReference>
<evidence type="ECO:0000256" key="4">
    <source>
        <dbReference type="ARBA" id="ARBA00023125"/>
    </source>
</evidence>
<dbReference type="InterPro" id="IPR036388">
    <property type="entry name" value="WH-like_DNA-bd_sf"/>
</dbReference>
<dbReference type="InterPro" id="IPR011006">
    <property type="entry name" value="CheY-like_superfamily"/>
</dbReference>
<dbReference type="Proteomes" id="UP000033618">
    <property type="component" value="Unassembled WGS sequence"/>
</dbReference>
<keyword evidence="10" id="KW-1185">Reference proteome</keyword>
<keyword evidence="1 6" id="KW-0597">Phosphoprotein</keyword>
<protein>
    <submittedName>
        <fullName evidence="9">LuxR family transcriptional regulator</fullName>
    </submittedName>
</protein>
<evidence type="ECO:0000259" key="8">
    <source>
        <dbReference type="PROSITE" id="PS50110"/>
    </source>
</evidence>
<dbReference type="Pfam" id="PF00072">
    <property type="entry name" value="Response_reg"/>
    <property type="match status" value="1"/>
</dbReference>
<sequence length="226" mass="25056">MPSTDSAAPVVYIVDDDDDMRASLAWLLGSVHIESIGFAGARAFLEQFDRDRAACLVLDVRMPEMSGFDLQEALRNADIVMPTVFVTGHGDIPMSVRALQNGAIDFVEKPYNSQEMIERVQRALKMATALRQRSRRSETLRRRHAQLTPREQQVLNGLVDGKASKRIAAEMGISAKTVDVYRANIKSKFGTTSLAAVIREIATIIDPLDFEDASRALPLGNRVARR</sequence>
<evidence type="ECO:0000259" key="7">
    <source>
        <dbReference type="PROSITE" id="PS50043"/>
    </source>
</evidence>
<accession>A0A0F5K0G8</accession>
<dbReference type="Gene3D" id="3.40.50.2300">
    <property type="match status" value="1"/>
</dbReference>
<keyword evidence="2" id="KW-0902">Two-component regulatory system</keyword>
<dbReference type="GO" id="GO:0006355">
    <property type="term" value="P:regulation of DNA-templated transcription"/>
    <property type="evidence" value="ECO:0007669"/>
    <property type="project" value="InterPro"/>
</dbReference>
<evidence type="ECO:0000256" key="1">
    <source>
        <dbReference type="ARBA" id="ARBA00022553"/>
    </source>
</evidence>
<dbReference type="InterPro" id="IPR001789">
    <property type="entry name" value="Sig_transdc_resp-reg_receiver"/>
</dbReference>
<dbReference type="STRING" id="28092.WM40_10880"/>
<dbReference type="SUPFAM" id="SSF52172">
    <property type="entry name" value="CheY-like"/>
    <property type="match status" value="1"/>
</dbReference>
<dbReference type="Pfam" id="PF00196">
    <property type="entry name" value="GerE"/>
    <property type="match status" value="1"/>
</dbReference>
<dbReference type="PATRIC" id="fig|28092.6.peg.2564"/>
<dbReference type="InterPro" id="IPR000792">
    <property type="entry name" value="Tscrpt_reg_LuxR_C"/>
</dbReference>
<dbReference type="PROSITE" id="PS00622">
    <property type="entry name" value="HTH_LUXR_1"/>
    <property type="match status" value="1"/>
</dbReference>
<dbReference type="PROSITE" id="PS50110">
    <property type="entry name" value="RESPONSE_REGULATORY"/>
    <property type="match status" value="1"/>
</dbReference>
<feature type="domain" description="HTH luxR-type" evidence="7">
    <location>
        <begin position="140"/>
        <end position="205"/>
    </location>
</feature>
<evidence type="ECO:0000256" key="2">
    <source>
        <dbReference type="ARBA" id="ARBA00023012"/>
    </source>
</evidence>
<keyword evidence="3" id="KW-0805">Transcription regulation</keyword>
<evidence type="ECO:0000313" key="10">
    <source>
        <dbReference type="Proteomes" id="UP000033618"/>
    </source>
</evidence>
<name>A0A0F5K0G8_9BURK</name>
<dbReference type="OrthoDB" id="9802186at2"/>
<keyword evidence="5" id="KW-0804">Transcription</keyword>
<evidence type="ECO:0000256" key="6">
    <source>
        <dbReference type="PROSITE-ProRule" id="PRU00169"/>
    </source>
</evidence>
<comment type="caution">
    <text evidence="9">The sequence shown here is derived from an EMBL/GenBank/DDBJ whole genome shotgun (WGS) entry which is preliminary data.</text>
</comment>
<dbReference type="RefSeq" id="WP_046152902.1">
    <property type="nucleotide sequence ID" value="NZ_CADFGU010000001.1"/>
</dbReference>
<dbReference type="AlphaFoldDB" id="A0A0F5K0G8"/>
<feature type="domain" description="Response regulatory" evidence="8">
    <location>
        <begin position="10"/>
        <end position="124"/>
    </location>
</feature>
<dbReference type="SMART" id="SM00421">
    <property type="entry name" value="HTH_LUXR"/>
    <property type="match status" value="1"/>
</dbReference>
<proteinExistence type="predicted"/>
<feature type="modified residue" description="4-aspartylphosphate" evidence="6">
    <location>
        <position position="59"/>
    </location>
</feature>
<dbReference type="GO" id="GO:0003677">
    <property type="term" value="F:DNA binding"/>
    <property type="evidence" value="ECO:0007669"/>
    <property type="project" value="UniProtKB-KW"/>
</dbReference>
<dbReference type="EMBL" id="LAQU01000009">
    <property type="protein sequence ID" value="KKB63606.1"/>
    <property type="molecule type" value="Genomic_DNA"/>
</dbReference>
<dbReference type="GO" id="GO:0000160">
    <property type="term" value="P:phosphorelay signal transduction system"/>
    <property type="evidence" value="ECO:0007669"/>
    <property type="project" value="UniProtKB-KW"/>
</dbReference>
<dbReference type="SUPFAM" id="SSF46894">
    <property type="entry name" value="C-terminal effector domain of the bipartite response regulators"/>
    <property type="match status" value="1"/>
</dbReference>
<evidence type="ECO:0000256" key="5">
    <source>
        <dbReference type="ARBA" id="ARBA00023163"/>
    </source>
</evidence>
<dbReference type="CDD" id="cd06170">
    <property type="entry name" value="LuxR_C_like"/>
    <property type="match status" value="1"/>
</dbReference>
<gene>
    <name evidence="9" type="ORF">WM40_10880</name>
</gene>
<evidence type="ECO:0000313" key="9">
    <source>
        <dbReference type="EMBL" id="KKB63606.1"/>
    </source>
</evidence>
<dbReference type="PANTHER" id="PTHR44688">
    <property type="entry name" value="DNA-BINDING TRANSCRIPTIONAL ACTIVATOR DEVR_DOSR"/>
    <property type="match status" value="1"/>
</dbReference>
<dbReference type="Gene3D" id="1.10.10.10">
    <property type="entry name" value="Winged helix-like DNA-binding domain superfamily/Winged helix DNA-binding domain"/>
    <property type="match status" value="1"/>
</dbReference>
<evidence type="ECO:0000256" key="3">
    <source>
        <dbReference type="ARBA" id="ARBA00023015"/>
    </source>
</evidence>
<dbReference type="SMART" id="SM00448">
    <property type="entry name" value="REC"/>
    <property type="match status" value="1"/>
</dbReference>
<reference evidence="9 10" key="1">
    <citation type="submission" date="2015-03" db="EMBL/GenBank/DDBJ databases">
        <title>Draft Genome Sequence of Burkholderia andropogonis type strain ICMP2807, isolated from Sorghum bicolor.</title>
        <authorList>
            <person name="Lopes-Santos L."/>
            <person name="Castro D.B."/>
            <person name="Ottoboni L.M."/>
            <person name="Park D."/>
            <person name="Weirc B.S."/>
            <person name="Destefano S.A."/>
        </authorList>
    </citation>
    <scope>NUCLEOTIDE SEQUENCE [LARGE SCALE GENOMIC DNA]</scope>
    <source>
        <strain evidence="9 10">ICMP2807</strain>
    </source>
</reference>
<dbReference type="InterPro" id="IPR016032">
    <property type="entry name" value="Sig_transdc_resp-reg_C-effctor"/>
</dbReference>
<keyword evidence="4" id="KW-0238">DNA-binding</keyword>
<organism evidence="9 10">
    <name type="scientific">Robbsia andropogonis</name>
    <dbReference type="NCBI Taxonomy" id="28092"/>
    <lineage>
        <taxon>Bacteria</taxon>
        <taxon>Pseudomonadati</taxon>
        <taxon>Pseudomonadota</taxon>
        <taxon>Betaproteobacteria</taxon>
        <taxon>Burkholderiales</taxon>
        <taxon>Burkholderiaceae</taxon>
        <taxon>Robbsia</taxon>
    </lineage>
</organism>
<dbReference type="PRINTS" id="PR00038">
    <property type="entry name" value="HTHLUXR"/>
</dbReference>
<dbReference type="PANTHER" id="PTHR44688:SF16">
    <property type="entry name" value="DNA-BINDING TRANSCRIPTIONAL ACTIVATOR DEVR_DOSR"/>
    <property type="match status" value="1"/>
</dbReference>